<keyword evidence="7 11" id="KW-0505">Motor protein</keyword>
<dbReference type="AlphaFoldDB" id="A0A2V0NTA0"/>
<comment type="subunit">
    <text evidence="2">Consists of at least two heavy chains and a number of intermediate and light chains.</text>
</comment>
<comment type="similarity">
    <text evidence="11">Belongs to the dynein light chain family.</text>
</comment>
<dbReference type="InParanoid" id="A0A2V0NTA0"/>
<evidence type="ECO:0000256" key="12">
    <source>
        <dbReference type="SAM" id="MobiDB-lite"/>
    </source>
</evidence>
<sequence>MAAAVEAASPPAAAQQQQQHGQPPDMEAFLRQAKYPLIKYTDMTAEMREEAMDVCITAVEKYPQDVEKCTQMIKDQMDKKFGAPWHVVVGRAFAYEITYELRSILYLFVGGTTGVLLWKM</sequence>
<proteinExistence type="inferred from homology"/>
<dbReference type="GO" id="GO:0005874">
    <property type="term" value="C:microtubule"/>
    <property type="evidence" value="ECO:0007669"/>
    <property type="project" value="UniProtKB-KW"/>
</dbReference>
<dbReference type="PANTHER" id="PTHR11886:SF2">
    <property type="entry name" value="DYNEIN AXONEMAL LIGHT CHAIN 4"/>
    <property type="match status" value="1"/>
</dbReference>
<organism evidence="13 14">
    <name type="scientific">Raphidocelis subcapitata</name>
    <dbReference type="NCBI Taxonomy" id="307507"/>
    <lineage>
        <taxon>Eukaryota</taxon>
        <taxon>Viridiplantae</taxon>
        <taxon>Chlorophyta</taxon>
        <taxon>core chlorophytes</taxon>
        <taxon>Chlorophyceae</taxon>
        <taxon>CS clade</taxon>
        <taxon>Sphaeropleales</taxon>
        <taxon>Selenastraceae</taxon>
        <taxon>Raphidocelis</taxon>
    </lineage>
</organism>
<dbReference type="OrthoDB" id="10033309at2759"/>
<dbReference type="InterPro" id="IPR037177">
    <property type="entry name" value="DLC_sf"/>
</dbReference>
<comment type="caution">
    <text evidence="13">The sequence shown here is derived from an EMBL/GenBank/DDBJ whole genome shotgun (WGS) entry which is preliminary data.</text>
</comment>
<protein>
    <recommendedName>
        <fullName evidence="11">Dynein light chain</fullName>
    </recommendedName>
</protein>
<keyword evidence="3 11" id="KW-0963">Cytoplasm</keyword>
<evidence type="ECO:0000256" key="7">
    <source>
        <dbReference type="ARBA" id="ARBA00023175"/>
    </source>
</evidence>
<keyword evidence="8 11" id="KW-0206">Cytoskeleton</keyword>
<dbReference type="InterPro" id="IPR001372">
    <property type="entry name" value="Dynein_light_chain_typ-1/2"/>
</dbReference>
<evidence type="ECO:0000256" key="9">
    <source>
        <dbReference type="ARBA" id="ARBA00023273"/>
    </source>
</evidence>
<dbReference type="STRING" id="307507.A0A2V0NTA0"/>
<dbReference type="EMBL" id="BDRX01000020">
    <property type="protein sequence ID" value="GBF90908.1"/>
    <property type="molecule type" value="Genomic_DNA"/>
</dbReference>
<dbReference type="GO" id="GO:0005930">
    <property type="term" value="C:axoneme"/>
    <property type="evidence" value="ECO:0007669"/>
    <property type="project" value="UniProtKB-SubCell"/>
</dbReference>
<dbReference type="Proteomes" id="UP000247498">
    <property type="component" value="Unassembled WGS sequence"/>
</dbReference>
<evidence type="ECO:0000313" key="14">
    <source>
        <dbReference type="Proteomes" id="UP000247498"/>
    </source>
</evidence>
<keyword evidence="14" id="KW-1185">Reference proteome</keyword>
<evidence type="ECO:0000256" key="1">
    <source>
        <dbReference type="ARBA" id="ARBA00004430"/>
    </source>
</evidence>
<keyword evidence="4 11" id="KW-0493">Microtubule</keyword>
<dbReference type="PANTHER" id="PTHR11886">
    <property type="entry name" value="DYNEIN LIGHT CHAIN"/>
    <property type="match status" value="1"/>
</dbReference>
<dbReference type="SUPFAM" id="SSF54648">
    <property type="entry name" value="DLC"/>
    <property type="match status" value="1"/>
</dbReference>
<evidence type="ECO:0000256" key="11">
    <source>
        <dbReference type="RuleBase" id="RU365010"/>
    </source>
</evidence>
<evidence type="ECO:0000313" key="13">
    <source>
        <dbReference type="EMBL" id="GBF90908.1"/>
    </source>
</evidence>
<feature type="region of interest" description="Disordered" evidence="12">
    <location>
        <begin position="6"/>
        <end position="25"/>
    </location>
</feature>
<gene>
    <name evidence="13" type="ORF">Rsub_03763</name>
</gene>
<keyword evidence="6" id="KW-0969">Cilium</keyword>
<dbReference type="GO" id="GO:0030286">
    <property type="term" value="C:dynein complex"/>
    <property type="evidence" value="ECO:0007669"/>
    <property type="project" value="UniProtKB-KW"/>
</dbReference>
<dbReference type="SMART" id="SM01375">
    <property type="entry name" value="Dynein_light"/>
    <property type="match status" value="1"/>
</dbReference>
<name>A0A2V0NTA0_9CHLO</name>
<dbReference type="CDD" id="cd21453">
    <property type="entry name" value="DLC-like_DNAL4"/>
    <property type="match status" value="1"/>
</dbReference>
<reference evidence="13 14" key="1">
    <citation type="journal article" date="2018" name="Sci. Rep.">
        <title>Raphidocelis subcapitata (=Pseudokirchneriella subcapitata) provides an insight into genome evolution and environmental adaptations in the Sphaeropleales.</title>
        <authorList>
            <person name="Suzuki S."/>
            <person name="Yamaguchi H."/>
            <person name="Nakajima N."/>
            <person name="Kawachi M."/>
        </authorList>
    </citation>
    <scope>NUCLEOTIDE SEQUENCE [LARGE SCALE GENOMIC DNA]</scope>
    <source>
        <strain evidence="13 14">NIES-35</strain>
    </source>
</reference>
<dbReference type="GO" id="GO:0007017">
    <property type="term" value="P:microtubule-based process"/>
    <property type="evidence" value="ECO:0007669"/>
    <property type="project" value="InterPro"/>
</dbReference>
<evidence type="ECO:0000256" key="2">
    <source>
        <dbReference type="ARBA" id="ARBA00011655"/>
    </source>
</evidence>
<evidence type="ECO:0000256" key="4">
    <source>
        <dbReference type="ARBA" id="ARBA00022701"/>
    </source>
</evidence>
<dbReference type="Gene3D" id="3.30.740.10">
    <property type="entry name" value="Protein Inhibitor Of Neuronal Nitric Oxide Synthase"/>
    <property type="match status" value="1"/>
</dbReference>
<evidence type="ECO:0000256" key="5">
    <source>
        <dbReference type="ARBA" id="ARBA00023017"/>
    </source>
</evidence>
<feature type="compositionally biased region" description="Low complexity" evidence="12">
    <location>
        <begin position="6"/>
        <end position="24"/>
    </location>
</feature>
<keyword evidence="5 11" id="KW-0243">Dynein</keyword>
<evidence type="ECO:0000256" key="10">
    <source>
        <dbReference type="ARBA" id="ARBA00057688"/>
    </source>
</evidence>
<dbReference type="FunFam" id="3.30.740.10:FF:000002">
    <property type="entry name" value="Dynein light chain"/>
    <property type="match status" value="1"/>
</dbReference>
<comment type="subcellular location">
    <subcellularLocation>
        <location evidence="1">Cytoplasm</location>
        <location evidence="1">Cytoskeleton</location>
        <location evidence="1">Cilium axoneme</location>
    </subcellularLocation>
</comment>
<accession>A0A2V0NTA0</accession>
<dbReference type="Pfam" id="PF01221">
    <property type="entry name" value="Dynein_light"/>
    <property type="match status" value="1"/>
</dbReference>
<evidence type="ECO:0000256" key="3">
    <source>
        <dbReference type="ARBA" id="ARBA00022490"/>
    </source>
</evidence>
<evidence type="ECO:0000256" key="8">
    <source>
        <dbReference type="ARBA" id="ARBA00023212"/>
    </source>
</evidence>
<keyword evidence="9" id="KW-0966">Cell projection</keyword>
<evidence type="ECO:0000256" key="6">
    <source>
        <dbReference type="ARBA" id="ARBA00023069"/>
    </source>
</evidence>
<comment type="function">
    <text evidence="10">Force generating protein of respiratory cilia. Produces force towards the minus ends of microtubules. Dynein has ATPase activity.</text>
</comment>